<dbReference type="AlphaFoldDB" id="A0A072VU74"/>
<sequence>MMKVPDLLQNSMNEVEHDAFGGDATVSPFGGGGAAMAKRRRRGGARVWLRGGTRVWLRGREKNADRCGG</sequence>
<accession>A0A072VU74</accession>
<feature type="region of interest" description="Disordered" evidence="1">
    <location>
        <begin position="19"/>
        <end position="42"/>
    </location>
</feature>
<reference evidence="3" key="3">
    <citation type="submission" date="2015-04" db="UniProtKB">
        <authorList>
            <consortium name="EnsemblPlants"/>
        </authorList>
    </citation>
    <scope>IDENTIFICATION</scope>
    <source>
        <strain evidence="3">cv. Jemalong A17</strain>
    </source>
</reference>
<reference evidence="2 4" key="1">
    <citation type="journal article" date="2011" name="Nature">
        <title>The Medicago genome provides insight into the evolution of rhizobial symbioses.</title>
        <authorList>
            <person name="Young N.D."/>
            <person name="Debelle F."/>
            <person name="Oldroyd G.E."/>
            <person name="Geurts R."/>
            <person name="Cannon S.B."/>
            <person name="Udvardi M.K."/>
            <person name="Benedito V.A."/>
            <person name="Mayer K.F."/>
            <person name="Gouzy J."/>
            <person name="Schoof H."/>
            <person name="Van de Peer Y."/>
            <person name="Proost S."/>
            <person name="Cook D.R."/>
            <person name="Meyers B.C."/>
            <person name="Spannagl M."/>
            <person name="Cheung F."/>
            <person name="De Mita S."/>
            <person name="Krishnakumar V."/>
            <person name="Gundlach H."/>
            <person name="Zhou S."/>
            <person name="Mudge J."/>
            <person name="Bharti A.K."/>
            <person name="Murray J.D."/>
            <person name="Naoumkina M.A."/>
            <person name="Rosen B."/>
            <person name="Silverstein K.A."/>
            <person name="Tang H."/>
            <person name="Rombauts S."/>
            <person name="Zhao P.X."/>
            <person name="Zhou P."/>
            <person name="Barbe V."/>
            <person name="Bardou P."/>
            <person name="Bechner M."/>
            <person name="Bellec A."/>
            <person name="Berger A."/>
            <person name="Berges H."/>
            <person name="Bidwell S."/>
            <person name="Bisseling T."/>
            <person name="Choisne N."/>
            <person name="Couloux A."/>
            <person name="Denny R."/>
            <person name="Deshpande S."/>
            <person name="Dai X."/>
            <person name="Doyle J.J."/>
            <person name="Dudez A.M."/>
            <person name="Farmer A.D."/>
            <person name="Fouteau S."/>
            <person name="Franken C."/>
            <person name="Gibelin C."/>
            <person name="Gish J."/>
            <person name="Goldstein S."/>
            <person name="Gonzalez A.J."/>
            <person name="Green P.J."/>
            <person name="Hallab A."/>
            <person name="Hartog M."/>
            <person name="Hua A."/>
            <person name="Humphray S.J."/>
            <person name="Jeong D.H."/>
            <person name="Jing Y."/>
            <person name="Jocker A."/>
            <person name="Kenton S.M."/>
            <person name="Kim D.J."/>
            <person name="Klee K."/>
            <person name="Lai H."/>
            <person name="Lang C."/>
            <person name="Lin S."/>
            <person name="Macmil S.L."/>
            <person name="Magdelenat G."/>
            <person name="Matthews L."/>
            <person name="McCorrison J."/>
            <person name="Monaghan E.L."/>
            <person name="Mun J.H."/>
            <person name="Najar F.Z."/>
            <person name="Nicholson C."/>
            <person name="Noirot C."/>
            <person name="O'Bleness M."/>
            <person name="Paule C.R."/>
            <person name="Poulain J."/>
            <person name="Prion F."/>
            <person name="Qin B."/>
            <person name="Qu C."/>
            <person name="Retzel E.F."/>
            <person name="Riddle C."/>
            <person name="Sallet E."/>
            <person name="Samain S."/>
            <person name="Samson N."/>
            <person name="Sanders I."/>
            <person name="Saurat O."/>
            <person name="Scarpelli C."/>
            <person name="Schiex T."/>
            <person name="Segurens B."/>
            <person name="Severin A.J."/>
            <person name="Sherrier D.J."/>
            <person name="Shi R."/>
            <person name="Sims S."/>
            <person name="Singer S.R."/>
            <person name="Sinharoy S."/>
            <person name="Sterck L."/>
            <person name="Viollet A."/>
            <person name="Wang B.B."/>
            <person name="Wang K."/>
            <person name="Wang M."/>
            <person name="Wang X."/>
            <person name="Warfsmann J."/>
            <person name="Weissenbach J."/>
            <person name="White D.D."/>
            <person name="White J.D."/>
            <person name="Wiley G.B."/>
            <person name="Wincker P."/>
            <person name="Xing Y."/>
            <person name="Yang L."/>
            <person name="Yao Z."/>
            <person name="Ying F."/>
            <person name="Zhai J."/>
            <person name="Zhou L."/>
            <person name="Zuber A."/>
            <person name="Denarie J."/>
            <person name="Dixon R.A."/>
            <person name="May G.D."/>
            <person name="Schwartz D.C."/>
            <person name="Rogers J."/>
            <person name="Quetier F."/>
            <person name="Town C.D."/>
            <person name="Roe B.A."/>
        </authorList>
    </citation>
    <scope>NUCLEOTIDE SEQUENCE [LARGE SCALE GENOMIC DNA]</scope>
    <source>
        <strain evidence="2">A17</strain>
        <strain evidence="3 4">cv. Jemalong A17</strain>
    </source>
</reference>
<keyword evidence="4" id="KW-1185">Reference proteome</keyword>
<reference evidence="2 4" key="2">
    <citation type="journal article" date="2014" name="BMC Genomics">
        <title>An improved genome release (version Mt4.0) for the model legume Medicago truncatula.</title>
        <authorList>
            <person name="Tang H."/>
            <person name="Krishnakumar V."/>
            <person name="Bidwell S."/>
            <person name="Rosen B."/>
            <person name="Chan A."/>
            <person name="Zhou S."/>
            <person name="Gentzbittel L."/>
            <person name="Childs K.L."/>
            <person name="Yandell M."/>
            <person name="Gundlach H."/>
            <person name="Mayer K.F."/>
            <person name="Schwartz D.C."/>
            <person name="Town C.D."/>
        </authorList>
    </citation>
    <scope>GENOME REANNOTATION</scope>
    <source>
        <strain evidence="2">A17</strain>
        <strain evidence="3 4">cv. Jemalong A17</strain>
    </source>
</reference>
<evidence type="ECO:0000256" key="1">
    <source>
        <dbReference type="SAM" id="MobiDB-lite"/>
    </source>
</evidence>
<evidence type="ECO:0000313" key="2">
    <source>
        <dbReference type="EMBL" id="KEH41665.1"/>
    </source>
</evidence>
<evidence type="ECO:0000313" key="4">
    <source>
        <dbReference type="Proteomes" id="UP000002051"/>
    </source>
</evidence>
<name>A0A072VU74_MEDTR</name>
<organism evidence="2 4">
    <name type="scientific">Medicago truncatula</name>
    <name type="common">Barrel medic</name>
    <name type="synonym">Medicago tribuloides</name>
    <dbReference type="NCBI Taxonomy" id="3880"/>
    <lineage>
        <taxon>Eukaryota</taxon>
        <taxon>Viridiplantae</taxon>
        <taxon>Streptophyta</taxon>
        <taxon>Embryophyta</taxon>
        <taxon>Tracheophyta</taxon>
        <taxon>Spermatophyta</taxon>
        <taxon>Magnoliopsida</taxon>
        <taxon>eudicotyledons</taxon>
        <taxon>Gunneridae</taxon>
        <taxon>Pentapetalae</taxon>
        <taxon>rosids</taxon>
        <taxon>fabids</taxon>
        <taxon>Fabales</taxon>
        <taxon>Fabaceae</taxon>
        <taxon>Papilionoideae</taxon>
        <taxon>50 kb inversion clade</taxon>
        <taxon>NPAAA clade</taxon>
        <taxon>Hologalegina</taxon>
        <taxon>IRL clade</taxon>
        <taxon>Trifolieae</taxon>
        <taxon>Medicago</taxon>
    </lineage>
</organism>
<proteinExistence type="predicted"/>
<protein>
    <submittedName>
        <fullName evidence="2 3">Uncharacterized protein</fullName>
    </submittedName>
</protein>
<dbReference type="HOGENOM" id="CLU_2779599_0_0_1"/>
<dbReference type="EnsemblPlants" id="KEH41665">
    <property type="protein sequence ID" value="KEH41665"/>
    <property type="gene ID" value="MTR_1g053485"/>
</dbReference>
<gene>
    <name evidence="2" type="ordered locus">MTR_1g053485</name>
</gene>
<dbReference type="EMBL" id="CM001217">
    <property type="protein sequence ID" value="KEH41665.1"/>
    <property type="molecule type" value="Genomic_DNA"/>
</dbReference>
<evidence type="ECO:0000313" key="3">
    <source>
        <dbReference type="EnsemblPlants" id="KEH41665"/>
    </source>
</evidence>
<dbReference type="Proteomes" id="UP000002051">
    <property type="component" value="Unassembled WGS sequence"/>
</dbReference>